<accession>A0ABV2EFR6</accession>
<reference evidence="2 3" key="1">
    <citation type="submission" date="2024-06" db="EMBL/GenBank/DDBJ databases">
        <title>Genomic Encyclopedia of Type Strains, Phase IV (KMG-IV): sequencing the most valuable type-strain genomes for metagenomic binning, comparative biology and taxonomic classification.</title>
        <authorList>
            <person name="Goeker M."/>
        </authorList>
    </citation>
    <scope>NUCLEOTIDE SEQUENCE [LARGE SCALE GENOMIC DNA]</scope>
    <source>
        <strain evidence="2 3">DSM 17809</strain>
    </source>
</reference>
<proteinExistence type="predicted"/>
<gene>
    <name evidence="2" type="ORF">ABID41_000974</name>
</gene>
<comment type="caution">
    <text evidence="2">The sequence shown here is derived from an EMBL/GenBank/DDBJ whole genome shotgun (WGS) entry which is preliminary data.</text>
</comment>
<evidence type="ECO:0000256" key="1">
    <source>
        <dbReference type="SAM" id="SignalP"/>
    </source>
</evidence>
<dbReference type="EMBL" id="JBEPLU010000001">
    <property type="protein sequence ID" value="MET3525879.1"/>
    <property type="molecule type" value="Genomic_DNA"/>
</dbReference>
<name>A0ABV2EFR6_9CAUL</name>
<dbReference type="Proteomes" id="UP001549110">
    <property type="component" value="Unassembled WGS sequence"/>
</dbReference>
<dbReference type="RefSeq" id="WP_331929680.1">
    <property type="nucleotide sequence ID" value="NZ_JBEPLU010000001.1"/>
</dbReference>
<protein>
    <submittedName>
        <fullName evidence="2">Uncharacterized protein</fullName>
    </submittedName>
</protein>
<evidence type="ECO:0000313" key="3">
    <source>
        <dbReference type="Proteomes" id="UP001549110"/>
    </source>
</evidence>
<feature type="chain" id="PRO_5047379245" evidence="1">
    <location>
        <begin position="27"/>
        <end position="102"/>
    </location>
</feature>
<sequence length="102" mass="11377">MKPFGHRPFAIAVRAVVLATAAPAWAGTFTMAVVPDAQNYSDAMLPQPRGADTQFDTEKRKMRFYTYSTLLDRYAGRNGYLPFGTPAELSEFELDFPPQLAK</sequence>
<keyword evidence="1" id="KW-0732">Signal</keyword>
<feature type="signal peptide" evidence="1">
    <location>
        <begin position="1"/>
        <end position="26"/>
    </location>
</feature>
<evidence type="ECO:0000313" key="2">
    <source>
        <dbReference type="EMBL" id="MET3525879.1"/>
    </source>
</evidence>
<organism evidence="2 3">
    <name type="scientific">Phenylobacterium koreense</name>
    <dbReference type="NCBI Taxonomy" id="266125"/>
    <lineage>
        <taxon>Bacteria</taxon>
        <taxon>Pseudomonadati</taxon>
        <taxon>Pseudomonadota</taxon>
        <taxon>Alphaproteobacteria</taxon>
        <taxon>Caulobacterales</taxon>
        <taxon>Caulobacteraceae</taxon>
        <taxon>Phenylobacterium</taxon>
    </lineage>
</organism>
<keyword evidence="3" id="KW-1185">Reference proteome</keyword>